<protein>
    <submittedName>
        <fullName evidence="1">Uncharacterized protein</fullName>
    </submittedName>
</protein>
<name>A0ACB5R9U3_9CLOT</name>
<proteinExistence type="predicted"/>
<evidence type="ECO:0000313" key="1">
    <source>
        <dbReference type="EMBL" id="GKX65634.1"/>
    </source>
</evidence>
<accession>A0ACB5R9U3</accession>
<dbReference type="EMBL" id="BROD01000001">
    <property type="protein sequence ID" value="GKX65634.1"/>
    <property type="molecule type" value="Genomic_DNA"/>
</dbReference>
<reference evidence="1" key="1">
    <citation type="journal article" date="2025" name="Int. J. Syst. Evol. Microbiol.">
        <title>Inconstantimicrobium mannanitabidum sp. nov., a novel member of the family Clostridiaceae isolated from anoxic soil under the treatment of reductive soil disinfestation.</title>
        <authorList>
            <person name="Ueki A."/>
            <person name="Tonouchi A."/>
            <person name="Honma S."/>
            <person name="Kaku N."/>
            <person name="Ueki K."/>
        </authorList>
    </citation>
    <scope>NUCLEOTIDE SEQUENCE</scope>
    <source>
        <strain evidence="1">TW13</strain>
    </source>
</reference>
<sequence length="102" mass="12413">MKFLITGRRIIEQLKAMDRKYSALLELENKHPIKKKLYGTEFEIWTKRDFVESYMSTHTETDIEKVNEKWNKLRKNHNFIIVSIKPNEICFYSVDYFNKVFC</sequence>
<organism evidence="1 2">
    <name type="scientific">Inconstantimicrobium mannanitabidum</name>
    <dbReference type="NCBI Taxonomy" id="1604901"/>
    <lineage>
        <taxon>Bacteria</taxon>
        <taxon>Bacillati</taxon>
        <taxon>Bacillota</taxon>
        <taxon>Clostridia</taxon>
        <taxon>Eubacteriales</taxon>
        <taxon>Clostridiaceae</taxon>
        <taxon>Inconstantimicrobium</taxon>
    </lineage>
</organism>
<keyword evidence="2" id="KW-1185">Reference proteome</keyword>
<comment type="caution">
    <text evidence="1">The sequence shown here is derived from an EMBL/GenBank/DDBJ whole genome shotgun (WGS) entry which is preliminary data.</text>
</comment>
<gene>
    <name evidence="1" type="ORF">rsdtw13_08920</name>
</gene>
<dbReference type="Proteomes" id="UP001058074">
    <property type="component" value="Unassembled WGS sequence"/>
</dbReference>
<evidence type="ECO:0000313" key="2">
    <source>
        <dbReference type="Proteomes" id="UP001058074"/>
    </source>
</evidence>